<organism evidence="1 2">
    <name type="scientific">Nitrolancea hollandica Lb</name>
    <dbReference type="NCBI Taxonomy" id="1129897"/>
    <lineage>
        <taxon>Bacteria</taxon>
        <taxon>Pseudomonadati</taxon>
        <taxon>Thermomicrobiota</taxon>
        <taxon>Thermomicrobia</taxon>
        <taxon>Sphaerobacterales</taxon>
        <taxon>Sphaerobacterineae</taxon>
        <taxon>Sphaerobacteraceae</taxon>
        <taxon>Nitrolancea</taxon>
    </lineage>
</organism>
<keyword evidence="2" id="KW-1185">Reference proteome</keyword>
<reference evidence="1 2" key="1">
    <citation type="journal article" date="2012" name="ISME J.">
        <title>Nitrification expanded: discovery, physiology and genomics of a nitrite-oxidizing bacterium from the phylum Chloroflexi.</title>
        <authorList>
            <person name="Sorokin D.Y."/>
            <person name="Lucker S."/>
            <person name="Vejmelkova D."/>
            <person name="Kostrikina N.A."/>
            <person name="Kleerebezem R."/>
            <person name="Rijpstra W.I."/>
            <person name="Damste J.S."/>
            <person name="Le Paslier D."/>
            <person name="Muyzer G."/>
            <person name="Wagner M."/>
            <person name="van Loosdrecht M.C."/>
            <person name="Daims H."/>
        </authorList>
    </citation>
    <scope>NUCLEOTIDE SEQUENCE [LARGE SCALE GENOMIC DNA]</scope>
    <source>
        <strain evidence="2">none</strain>
    </source>
</reference>
<dbReference type="AlphaFoldDB" id="I4EHB1"/>
<name>I4EHB1_9BACT</name>
<dbReference type="Proteomes" id="UP000004221">
    <property type="component" value="Unassembled WGS sequence"/>
</dbReference>
<sequence length="63" mass="6843">MPGAGNVSASRIANLAYTGVGKRWRLPGLNPGHGSSKRGFLDRWKSLKLSRAPMRSLPVPQSR</sequence>
<evidence type="ECO:0000313" key="1">
    <source>
        <dbReference type="EMBL" id="CCF84073.1"/>
    </source>
</evidence>
<protein>
    <submittedName>
        <fullName evidence="1">Uncharacterized protein</fullName>
    </submittedName>
</protein>
<proteinExistence type="predicted"/>
<evidence type="ECO:0000313" key="2">
    <source>
        <dbReference type="Proteomes" id="UP000004221"/>
    </source>
</evidence>
<accession>I4EHB1</accession>
<comment type="caution">
    <text evidence="1">The sequence shown here is derived from an EMBL/GenBank/DDBJ whole genome shotgun (WGS) entry which is preliminary data.</text>
</comment>
<gene>
    <name evidence="1" type="ORF">NITHO_3060006</name>
</gene>
<dbReference type="EMBL" id="CAGS01000231">
    <property type="protein sequence ID" value="CCF84073.1"/>
    <property type="molecule type" value="Genomic_DNA"/>
</dbReference>